<dbReference type="InterPro" id="IPR020904">
    <property type="entry name" value="Sc_DH/Rdtase_CS"/>
</dbReference>
<keyword evidence="2" id="KW-0560">Oxidoreductase</keyword>
<dbReference type="PRINTS" id="PR00080">
    <property type="entry name" value="SDRFAMILY"/>
</dbReference>
<dbReference type="Proteomes" id="UP001589645">
    <property type="component" value="Unassembled WGS sequence"/>
</dbReference>
<evidence type="ECO:0000256" key="2">
    <source>
        <dbReference type="ARBA" id="ARBA00023002"/>
    </source>
</evidence>
<dbReference type="PRINTS" id="PR00081">
    <property type="entry name" value="GDHRDH"/>
</dbReference>
<evidence type="ECO:0000256" key="3">
    <source>
        <dbReference type="RuleBase" id="RU000363"/>
    </source>
</evidence>
<name>A0ABV5HH41_9VIBR</name>
<dbReference type="PANTHER" id="PTHR44169:SF6">
    <property type="entry name" value="NADPH-DEPENDENT 1-ACYLDIHYDROXYACETONE PHOSPHATE REDUCTASE"/>
    <property type="match status" value="1"/>
</dbReference>
<dbReference type="NCBIfam" id="NF004649">
    <property type="entry name" value="PRK05993.1"/>
    <property type="match status" value="1"/>
</dbReference>
<evidence type="ECO:0000313" key="4">
    <source>
        <dbReference type="EMBL" id="MFB9133533.1"/>
    </source>
</evidence>
<comment type="similarity">
    <text evidence="1 3">Belongs to the short-chain dehydrogenases/reductases (SDR) family.</text>
</comment>
<dbReference type="CDD" id="cd05374">
    <property type="entry name" value="17beta-HSD-like_SDR_c"/>
    <property type="match status" value="1"/>
</dbReference>
<dbReference type="InterPro" id="IPR002347">
    <property type="entry name" value="SDR_fam"/>
</dbReference>
<protein>
    <submittedName>
        <fullName evidence="4">SDR family oxidoreductase</fullName>
    </submittedName>
</protein>
<dbReference type="PROSITE" id="PS00061">
    <property type="entry name" value="ADH_SHORT"/>
    <property type="match status" value="1"/>
</dbReference>
<dbReference type="PANTHER" id="PTHR44169">
    <property type="entry name" value="NADPH-DEPENDENT 1-ACYLDIHYDROXYACETONE PHOSPHATE REDUCTASE"/>
    <property type="match status" value="1"/>
</dbReference>
<evidence type="ECO:0000313" key="5">
    <source>
        <dbReference type="Proteomes" id="UP001589645"/>
    </source>
</evidence>
<reference evidence="4 5" key="1">
    <citation type="submission" date="2024-09" db="EMBL/GenBank/DDBJ databases">
        <authorList>
            <person name="Sun Q."/>
            <person name="Mori K."/>
        </authorList>
    </citation>
    <scope>NUCLEOTIDE SEQUENCE [LARGE SCALE GENOMIC DNA]</scope>
    <source>
        <strain evidence="4 5">CECT 8064</strain>
    </source>
</reference>
<dbReference type="RefSeq" id="WP_390189057.1">
    <property type="nucleotide sequence ID" value="NZ_JBHMEP010000001.1"/>
</dbReference>
<proteinExistence type="inferred from homology"/>
<dbReference type="Pfam" id="PF00106">
    <property type="entry name" value="adh_short"/>
    <property type="match status" value="1"/>
</dbReference>
<evidence type="ECO:0000256" key="1">
    <source>
        <dbReference type="ARBA" id="ARBA00006484"/>
    </source>
</evidence>
<organism evidence="4 5">
    <name type="scientific">Vibrio olivae</name>
    <dbReference type="NCBI Taxonomy" id="1243002"/>
    <lineage>
        <taxon>Bacteria</taxon>
        <taxon>Pseudomonadati</taxon>
        <taxon>Pseudomonadota</taxon>
        <taxon>Gammaproteobacteria</taxon>
        <taxon>Vibrionales</taxon>
        <taxon>Vibrionaceae</taxon>
        <taxon>Vibrio</taxon>
    </lineage>
</organism>
<dbReference type="EMBL" id="JBHMEP010000001">
    <property type="protein sequence ID" value="MFB9133533.1"/>
    <property type="molecule type" value="Genomic_DNA"/>
</dbReference>
<comment type="caution">
    <text evidence="4">The sequence shown here is derived from an EMBL/GenBank/DDBJ whole genome shotgun (WGS) entry which is preliminary data.</text>
</comment>
<keyword evidence="5" id="KW-1185">Reference proteome</keyword>
<sequence>MTSPLNTKIVFITGCSTGIGYQLAQQLKQRGYRVIASCRKAQDVERLRKQGLHCLQLDLNSSQSIQSTVEYLSLIKDGDLYALINNGAYGQPGALEDLPTQALREQFETNFFGWHELTTRLLPILLRQPNARIIQVSSVLGFAAMKYRGAYNASKFALEGWTDTLRIELASTNVQVSLIEPGPIETQFRANALAAFKRWIQREGSRHKTQYERELERLSKATSKNRFVLPAQACVPPVIDALEAKRPKIRYRVTTPTKVFACLKRLLPARMLDRILNKAA</sequence>
<dbReference type="InterPro" id="IPR036291">
    <property type="entry name" value="NAD(P)-bd_dom_sf"/>
</dbReference>
<dbReference type="SUPFAM" id="SSF51735">
    <property type="entry name" value="NAD(P)-binding Rossmann-fold domains"/>
    <property type="match status" value="1"/>
</dbReference>
<accession>A0ABV5HH41</accession>
<dbReference type="Gene3D" id="3.40.50.720">
    <property type="entry name" value="NAD(P)-binding Rossmann-like Domain"/>
    <property type="match status" value="1"/>
</dbReference>
<gene>
    <name evidence="4" type="ORF">ACFFUV_00940</name>
</gene>